<dbReference type="InterPro" id="IPR015421">
    <property type="entry name" value="PyrdxlP-dep_Trfase_major"/>
</dbReference>
<dbReference type="STRING" id="3068.D8UHV9"/>
<name>D8UHV9_VOLCA</name>
<reference evidence="3 4" key="1">
    <citation type="journal article" date="2010" name="Science">
        <title>Genomic analysis of organismal complexity in the multicellular green alga Volvox carteri.</title>
        <authorList>
            <person name="Prochnik S.E."/>
            <person name="Umen J."/>
            <person name="Nedelcu A.M."/>
            <person name="Hallmann A."/>
            <person name="Miller S.M."/>
            <person name="Nishii I."/>
            <person name="Ferris P."/>
            <person name="Kuo A."/>
            <person name="Mitros T."/>
            <person name="Fritz-Laylin L.K."/>
            <person name="Hellsten U."/>
            <person name="Chapman J."/>
            <person name="Simakov O."/>
            <person name="Rensing S.A."/>
            <person name="Terry A."/>
            <person name="Pangilinan J."/>
            <person name="Kapitonov V."/>
            <person name="Jurka J."/>
            <person name="Salamov A."/>
            <person name="Shapiro H."/>
            <person name="Schmutz J."/>
            <person name="Grimwood J."/>
            <person name="Lindquist E."/>
            <person name="Lucas S."/>
            <person name="Grigoriev I.V."/>
            <person name="Schmitt R."/>
            <person name="Kirk D."/>
            <person name="Rokhsar D.S."/>
        </authorList>
    </citation>
    <scope>NUCLEOTIDE SEQUENCE [LARGE SCALE GENOMIC DNA]</scope>
    <source>
        <strain evidence="4">f. Nagariensis / Eve</strain>
    </source>
</reference>
<dbReference type="KEGG" id="vcn:VOLCADRAFT_119903"/>
<evidence type="ECO:0000259" key="2">
    <source>
        <dbReference type="Pfam" id="PF00266"/>
    </source>
</evidence>
<dbReference type="PANTHER" id="PTHR43092:SF2">
    <property type="entry name" value="HERCYNYLCYSTEINE SULFOXIDE LYASE"/>
    <property type="match status" value="1"/>
</dbReference>
<dbReference type="Proteomes" id="UP000001058">
    <property type="component" value="Unassembled WGS sequence"/>
</dbReference>
<protein>
    <recommendedName>
        <fullName evidence="2">Aminotransferase class V domain-containing protein</fullName>
    </recommendedName>
</protein>
<dbReference type="FunCoup" id="D8UHV9">
    <property type="interactions" value="1150"/>
</dbReference>
<dbReference type="InParanoid" id="D8UHV9"/>
<dbReference type="EMBL" id="GL378409">
    <property type="protein sequence ID" value="EFJ40706.1"/>
    <property type="molecule type" value="Genomic_DNA"/>
</dbReference>
<dbReference type="OrthoDB" id="5978656at2759"/>
<sequence length="352" mass="37372">MVRVMREMADFIGADPWDLVFVPNATTGLNVAIQAAGLRPGDTMYMLNIGYGSVKKMAQAASASAAGKGAGTAAAVGEGEAPGGINVVYGEVKFPISTPQDIVDLVASSMPSDTRLAVFDSVTSNTALVLPVRQLIQLCKSRGVQVLIDGAHAVGQLHIDLRNGGCVRPLVVSHGSGSGFTSDFIWDGCRDYTPYLATSSALALWRALDPARVRRYCRGLLREAVALLTSRWGGRLLAPSLEMCGCMALVELPEGLAESDPATSTDAKYVQDLLHHVHSVECPVKCIQGRLYVRISVHIYNILDDYERLAEAVERIAASLAAGTVMEPQAGGLTVDETKAAQEAAAEDGRMQ</sequence>
<dbReference type="SUPFAM" id="SSF53383">
    <property type="entry name" value="PLP-dependent transferases"/>
    <property type="match status" value="1"/>
</dbReference>
<gene>
    <name evidence="3" type="ORF">VOLCADRAFT_119903</name>
</gene>
<dbReference type="Pfam" id="PF00266">
    <property type="entry name" value="Aminotran_5"/>
    <property type="match status" value="1"/>
</dbReference>
<dbReference type="GeneID" id="9623331"/>
<dbReference type="InterPro" id="IPR000192">
    <property type="entry name" value="Aminotrans_V_dom"/>
</dbReference>
<evidence type="ECO:0000313" key="4">
    <source>
        <dbReference type="Proteomes" id="UP000001058"/>
    </source>
</evidence>
<feature type="domain" description="Aminotransferase class V" evidence="2">
    <location>
        <begin position="105"/>
        <end position="166"/>
    </location>
</feature>
<keyword evidence="4" id="KW-1185">Reference proteome</keyword>
<dbReference type="RefSeq" id="XP_002958252.1">
    <property type="nucleotide sequence ID" value="XM_002958206.1"/>
</dbReference>
<dbReference type="AlphaFoldDB" id="D8UHV9"/>
<accession>D8UHV9</accession>
<organism evidence="4">
    <name type="scientific">Volvox carteri f. nagariensis</name>
    <dbReference type="NCBI Taxonomy" id="3068"/>
    <lineage>
        <taxon>Eukaryota</taxon>
        <taxon>Viridiplantae</taxon>
        <taxon>Chlorophyta</taxon>
        <taxon>core chlorophytes</taxon>
        <taxon>Chlorophyceae</taxon>
        <taxon>CS clade</taxon>
        <taxon>Chlamydomonadales</taxon>
        <taxon>Volvocaceae</taxon>
        <taxon>Volvox</taxon>
    </lineage>
</organism>
<evidence type="ECO:0000256" key="1">
    <source>
        <dbReference type="ARBA" id="ARBA00022898"/>
    </source>
</evidence>
<dbReference type="eggNOG" id="KOG1549">
    <property type="taxonomic scope" value="Eukaryota"/>
</dbReference>
<evidence type="ECO:0000313" key="3">
    <source>
        <dbReference type="EMBL" id="EFJ40706.1"/>
    </source>
</evidence>
<keyword evidence="1" id="KW-0663">Pyridoxal phosphate</keyword>
<proteinExistence type="predicted"/>
<dbReference type="PANTHER" id="PTHR43092">
    <property type="entry name" value="L-CYSTEINE DESULFHYDRASE"/>
    <property type="match status" value="1"/>
</dbReference>
<dbReference type="InterPro" id="IPR015424">
    <property type="entry name" value="PyrdxlP-dep_Trfase"/>
</dbReference>
<dbReference type="Gene3D" id="3.40.640.10">
    <property type="entry name" value="Type I PLP-dependent aspartate aminotransferase-like (Major domain)"/>
    <property type="match status" value="1"/>
</dbReference>